<reference evidence="1" key="1">
    <citation type="submission" date="2021-06" db="EMBL/GenBank/DDBJ databases">
        <title>Parelaphostrongylus tenuis whole genome reference sequence.</title>
        <authorList>
            <person name="Garwood T.J."/>
            <person name="Larsen P.A."/>
            <person name="Fountain-Jones N.M."/>
            <person name="Garbe J.R."/>
            <person name="Macchietto M.G."/>
            <person name="Kania S.A."/>
            <person name="Gerhold R.W."/>
            <person name="Richards J.E."/>
            <person name="Wolf T.M."/>
        </authorList>
    </citation>
    <scope>NUCLEOTIDE SEQUENCE</scope>
    <source>
        <strain evidence="1">MNPRO001-30</strain>
        <tissue evidence="1">Meninges</tissue>
    </source>
</reference>
<sequence length="171" mass="19372">MLNGAVLIHDSEDERAVSSQLFSYVFFEATEKDQQSPLDMPLVRPQSGFLPIANRLQKEFHQQPIHFITDTAIAIEVSRWSDWSEWGKCFCNKQLRTRRCIFSSSLSQGCEGNSYESRNCTGGWCPTSSPPQKREFIESNRSQGKITIVNIHTVASNAKQLSDAAKRIEIT</sequence>
<dbReference type="Proteomes" id="UP001196413">
    <property type="component" value="Unassembled WGS sequence"/>
</dbReference>
<proteinExistence type="predicted"/>
<protein>
    <submittedName>
        <fullName evidence="1">Uncharacterized protein</fullName>
    </submittedName>
</protein>
<name>A0AAD5MUK6_PARTN</name>
<evidence type="ECO:0000313" key="1">
    <source>
        <dbReference type="EMBL" id="KAJ1350909.1"/>
    </source>
</evidence>
<comment type="caution">
    <text evidence="1">The sequence shown here is derived from an EMBL/GenBank/DDBJ whole genome shotgun (WGS) entry which is preliminary data.</text>
</comment>
<gene>
    <name evidence="1" type="ORF">KIN20_006826</name>
</gene>
<evidence type="ECO:0000313" key="2">
    <source>
        <dbReference type="Proteomes" id="UP001196413"/>
    </source>
</evidence>
<accession>A0AAD5MUK6</accession>
<dbReference type="InterPro" id="IPR000884">
    <property type="entry name" value="TSP1_rpt"/>
</dbReference>
<dbReference type="EMBL" id="JAHQIW010000964">
    <property type="protein sequence ID" value="KAJ1350909.1"/>
    <property type="molecule type" value="Genomic_DNA"/>
</dbReference>
<organism evidence="1 2">
    <name type="scientific">Parelaphostrongylus tenuis</name>
    <name type="common">Meningeal worm</name>
    <dbReference type="NCBI Taxonomy" id="148309"/>
    <lineage>
        <taxon>Eukaryota</taxon>
        <taxon>Metazoa</taxon>
        <taxon>Ecdysozoa</taxon>
        <taxon>Nematoda</taxon>
        <taxon>Chromadorea</taxon>
        <taxon>Rhabditida</taxon>
        <taxon>Rhabditina</taxon>
        <taxon>Rhabditomorpha</taxon>
        <taxon>Strongyloidea</taxon>
        <taxon>Metastrongylidae</taxon>
        <taxon>Parelaphostrongylus</taxon>
    </lineage>
</organism>
<dbReference type="AlphaFoldDB" id="A0AAD5MUK6"/>
<dbReference type="PROSITE" id="PS50092">
    <property type="entry name" value="TSP1"/>
    <property type="match status" value="1"/>
</dbReference>
<keyword evidence="2" id="KW-1185">Reference proteome</keyword>